<reference evidence="2 3" key="1">
    <citation type="submission" date="2023-08" db="EMBL/GenBank/DDBJ databases">
        <title>A Necator americanus chromosomal reference genome.</title>
        <authorList>
            <person name="Ilik V."/>
            <person name="Petrzelkova K.J."/>
            <person name="Pardy F."/>
            <person name="Fuh T."/>
            <person name="Niatou-Singa F.S."/>
            <person name="Gouil Q."/>
            <person name="Baker L."/>
            <person name="Ritchie M.E."/>
            <person name="Jex A.R."/>
            <person name="Gazzola D."/>
            <person name="Li H."/>
            <person name="Toshio Fujiwara R."/>
            <person name="Zhan B."/>
            <person name="Aroian R.V."/>
            <person name="Pafco B."/>
            <person name="Schwarz E.M."/>
        </authorList>
    </citation>
    <scope>NUCLEOTIDE SEQUENCE [LARGE SCALE GENOMIC DNA]</scope>
    <source>
        <strain evidence="2 3">Aroian</strain>
        <tissue evidence="2">Whole animal</tissue>
    </source>
</reference>
<protein>
    <submittedName>
        <fullName evidence="2">Uncharacterized protein</fullName>
    </submittedName>
</protein>
<name>A0ABR1ELC9_NECAM</name>
<feature type="chain" id="PRO_5047521534" evidence="1">
    <location>
        <begin position="19"/>
        <end position="127"/>
    </location>
</feature>
<organism evidence="2 3">
    <name type="scientific">Necator americanus</name>
    <name type="common">Human hookworm</name>
    <dbReference type="NCBI Taxonomy" id="51031"/>
    <lineage>
        <taxon>Eukaryota</taxon>
        <taxon>Metazoa</taxon>
        <taxon>Ecdysozoa</taxon>
        <taxon>Nematoda</taxon>
        <taxon>Chromadorea</taxon>
        <taxon>Rhabditida</taxon>
        <taxon>Rhabditina</taxon>
        <taxon>Rhabditomorpha</taxon>
        <taxon>Strongyloidea</taxon>
        <taxon>Ancylostomatidae</taxon>
        <taxon>Bunostominae</taxon>
        <taxon>Necator</taxon>
    </lineage>
</organism>
<dbReference type="EMBL" id="JAVFWL010000006">
    <property type="protein sequence ID" value="KAK6763491.1"/>
    <property type="molecule type" value="Genomic_DNA"/>
</dbReference>
<evidence type="ECO:0000256" key="1">
    <source>
        <dbReference type="SAM" id="SignalP"/>
    </source>
</evidence>
<comment type="caution">
    <text evidence="2">The sequence shown here is derived from an EMBL/GenBank/DDBJ whole genome shotgun (WGS) entry which is preliminary data.</text>
</comment>
<evidence type="ECO:0000313" key="2">
    <source>
        <dbReference type="EMBL" id="KAK6763491.1"/>
    </source>
</evidence>
<dbReference type="Proteomes" id="UP001303046">
    <property type="component" value="Unassembled WGS sequence"/>
</dbReference>
<keyword evidence="1" id="KW-0732">Signal</keyword>
<accession>A0ABR1ELC9</accession>
<evidence type="ECO:0000313" key="3">
    <source>
        <dbReference type="Proteomes" id="UP001303046"/>
    </source>
</evidence>
<feature type="signal peptide" evidence="1">
    <location>
        <begin position="1"/>
        <end position="18"/>
    </location>
</feature>
<gene>
    <name evidence="2" type="primary">Necator_chrX.g24151</name>
    <name evidence="2" type="ORF">RB195_023986</name>
</gene>
<sequence length="127" mass="14606">MIISYLARIVLLLPDLSASDNDRLLSIAQSSYTRKNANRVDFNLRVNSTSDLLHNNYVSSSPTQSHRLNLQMDRSQSWAPLGKMHKQFSDNTCISVNDTQRKHLLQLHAQQHFLTRQILKDTIVSMQ</sequence>
<keyword evidence="3" id="KW-1185">Reference proteome</keyword>
<proteinExistence type="predicted"/>